<gene>
    <name evidence="2" type="ORF">CRG98_012110</name>
</gene>
<reference evidence="2 3" key="1">
    <citation type="submission" date="2017-11" db="EMBL/GenBank/DDBJ databases">
        <title>De-novo sequencing of pomegranate (Punica granatum L.) genome.</title>
        <authorList>
            <person name="Akparov Z."/>
            <person name="Amiraslanov A."/>
            <person name="Hajiyeva S."/>
            <person name="Abbasov M."/>
            <person name="Kaur K."/>
            <person name="Hamwieh A."/>
            <person name="Solovyev V."/>
            <person name="Salamov A."/>
            <person name="Braich B."/>
            <person name="Kosarev P."/>
            <person name="Mahmoud A."/>
            <person name="Hajiyev E."/>
            <person name="Babayeva S."/>
            <person name="Izzatullayeva V."/>
            <person name="Mammadov A."/>
            <person name="Mammadov A."/>
            <person name="Sharifova S."/>
            <person name="Ojaghi J."/>
            <person name="Eynullazada K."/>
            <person name="Bayramov B."/>
            <person name="Abdulazimova A."/>
            <person name="Shahmuradov I."/>
        </authorList>
    </citation>
    <scope>NUCLEOTIDE SEQUENCE [LARGE SCALE GENOMIC DNA]</scope>
    <source>
        <strain evidence="3">cv. AG2017</strain>
        <tissue evidence="2">Leaf</tissue>
    </source>
</reference>
<comment type="caution">
    <text evidence="2">The sequence shown here is derived from an EMBL/GenBank/DDBJ whole genome shotgun (WGS) entry which is preliminary data.</text>
</comment>
<keyword evidence="3" id="KW-1185">Reference proteome</keyword>
<feature type="region of interest" description="Disordered" evidence="1">
    <location>
        <begin position="1"/>
        <end position="21"/>
    </location>
</feature>
<dbReference type="Proteomes" id="UP000233551">
    <property type="component" value="Unassembled WGS sequence"/>
</dbReference>
<dbReference type="EMBL" id="PGOL01000597">
    <property type="protein sequence ID" value="PKI67526.1"/>
    <property type="molecule type" value="Genomic_DNA"/>
</dbReference>
<accession>A0A2I0KI80</accession>
<evidence type="ECO:0000256" key="1">
    <source>
        <dbReference type="SAM" id="MobiDB-lite"/>
    </source>
</evidence>
<evidence type="ECO:0000313" key="3">
    <source>
        <dbReference type="Proteomes" id="UP000233551"/>
    </source>
</evidence>
<organism evidence="2 3">
    <name type="scientific">Punica granatum</name>
    <name type="common">Pomegranate</name>
    <dbReference type="NCBI Taxonomy" id="22663"/>
    <lineage>
        <taxon>Eukaryota</taxon>
        <taxon>Viridiplantae</taxon>
        <taxon>Streptophyta</taxon>
        <taxon>Embryophyta</taxon>
        <taxon>Tracheophyta</taxon>
        <taxon>Spermatophyta</taxon>
        <taxon>Magnoliopsida</taxon>
        <taxon>eudicotyledons</taxon>
        <taxon>Gunneridae</taxon>
        <taxon>Pentapetalae</taxon>
        <taxon>rosids</taxon>
        <taxon>malvids</taxon>
        <taxon>Myrtales</taxon>
        <taxon>Lythraceae</taxon>
        <taxon>Punica</taxon>
    </lineage>
</organism>
<protein>
    <submittedName>
        <fullName evidence="2">Uncharacterized protein</fullName>
    </submittedName>
</protein>
<proteinExistence type="predicted"/>
<dbReference type="AlphaFoldDB" id="A0A2I0KI80"/>
<feature type="region of interest" description="Disordered" evidence="1">
    <location>
        <begin position="76"/>
        <end position="102"/>
    </location>
</feature>
<feature type="compositionally biased region" description="Basic and acidic residues" evidence="1">
    <location>
        <begin position="76"/>
        <end position="88"/>
    </location>
</feature>
<name>A0A2I0KI80_PUNGR</name>
<sequence length="110" mass="12150">MAPNRPGWNTGQTRLAQVGSDVATEAPDGILRQDILKWKTNASCLEGRSQGTWTAMGMGEAEMSWPWVPRVVRHEDRDGSSWAKETRLRRSRAPLGPGGPMTVLVTRIHA</sequence>
<evidence type="ECO:0000313" key="2">
    <source>
        <dbReference type="EMBL" id="PKI67526.1"/>
    </source>
</evidence>